<evidence type="ECO:0000313" key="1">
    <source>
        <dbReference type="EMBL" id="SFW91515.1"/>
    </source>
</evidence>
<dbReference type="STRING" id="546364.SAMN04489730_8004"/>
<proteinExistence type="predicted"/>
<sequence>MATGAPWRRRPSRALWKRAREVADSVTLPEPFDAEAFVAGLARQRGRPIELMPVRAPEGAPCGLLMSTERADYILYPADTTALHRRHILLHEVGHLLCGHAGTVGGADGVAIDAAGRQLMPNLSPELVRRVLGRTTYTEVEEREAELVASLLAQRVVRPAEPREPATDVPDGVRRFDSLFGGRARRRTP</sequence>
<keyword evidence="2" id="KW-1185">Reference proteome</keyword>
<evidence type="ECO:0008006" key="3">
    <source>
        <dbReference type="Google" id="ProtNLM"/>
    </source>
</evidence>
<dbReference type="RefSeq" id="WP_177329004.1">
    <property type="nucleotide sequence ID" value="NZ_FPJG01000006.1"/>
</dbReference>
<reference evidence="2" key="1">
    <citation type="submission" date="2016-11" db="EMBL/GenBank/DDBJ databases">
        <authorList>
            <person name="Varghese N."/>
            <person name="Submissions S."/>
        </authorList>
    </citation>
    <scope>NUCLEOTIDE SEQUENCE [LARGE SCALE GENOMIC DNA]</scope>
    <source>
        <strain evidence="2">DSM 44671</strain>
    </source>
</reference>
<evidence type="ECO:0000313" key="2">
    <source>
        <dbReference type="Proteomes" id="UP000182740"/>
    </source>
</evidence>
<accession>A0A1K1T4J9</accession>
<dbReference type="EMBL" id="FPJG01000006">
    <property type="protein sequence ID" value="SFW91515.1"/>
    <property type="molecule type" value="Genomic_DNA"/>
</dbReference>
<gene>
    <name evidence="1" type="ORF">SAMN04489730_8004</name>
</gene>
<dbReference type="Proteomes" id="UP000182740">
    <property type="component" value="Unassembled WGS sequence"/>
</dbReference>
<name>A0A1K1T4J9_9PSEU</name>
<protein>
    <recommendedName>
        <fullName evidence="3">IrrE N-terminal-like domain-containing protein</fullName>
    </recommendedName>
</protein>
<dbReference type="AlphaFoldDB" id="A0A1K1T4J9"/>
<organism evidence="1 2">
    <name type="scientific">Amycolatopsis australiensis</name>
    <dbReference type="NCBI Taxonomy" id="546364"/>
    <lineage>
        <taxon>Bacteria</taxon>
        <taxon>Bacillati</taxon>
        <taxon>Actinomycetota</taxon>
        <taxon>Actinomycetes</taxon>
        <taxon>Pseudonocardiales</taxon>
        <taxon>Pseudonocardiaceae</taxon>
        <taxon>Amycolatopsis</taxon>
    </lineage>
</organism>